<evidence type="ECO:0000256" key="4">
    <source>
        <dbReference type="ARBA" id="ARBA00022553"/>
    </source>
</evidence>
<dbReference type="GO" id="GO:0010839">
    <property type="term" value="P:negative regulation of keratinocyte proliferation"/>
    <property type="evidence" value="ECO:0007669"/>
    <property type="project" value="Ensembl"/>
</dbReference>
<accession>A0A8B9BT84</accession>
<feature type="domain" description="MAM" evidence="23">
    <location>
        <begin position="283"/>
        <end position="443"/>
    </location>
</feature>
<dbReference type="PANTHER" id="PTHR19134:SF209">
    <property type="entry name" value="RECEPTOR-TYPE TYROSINE-PROTEIN PHOSPHATASE KAPPA"/>
    <property type="match status" value="1"/>
</dbReference>
<evidence type="ECO:0000256" key="2">
    <source>
        <dbReference type="ARBA" id="ARBA00006396"/>
    </source>
</evidence>
<feature type="domain" description="Tyrosine specific protein phosphatases" evidence="22">
    <location>
        <begin position="1323"/>
        <end position="1394"/>
    </location>
</feature>
<feature type="domain" description="Fibronectin type-III" evidence="25">
    <location>
        <begin position="641"/>
        <end position="737"/>
    </location>
</feature>
<comment type="subcellular location">
    <subcellularLocation>
        <location evidence="1">Membrane</location>
        <topology evidence="1">Single-pass type I membrane protein</topology>
    </subcellularLocation>
</comment>
<dbReference type="GeneTree" id="ENSGT00940000156249"/>
<dbReference type="PRINTS" id="PR00020">
    <property type="entry name" value="MAMDOMAIN"/>
</dbReference>
<dbReference type="SMART" id="SM00409">
    <property type="entry name" value="IG"/>
    <property type="match status" value="1"/>
</dbReference>
<dbReference type="SUPFAM" id="SSF52799">
    <property type="entry name" value="(Phosphotyrosine protein) phosphatases II"/>
    <property type="match status" value="2"/>
</dbReference>
<keyword evidence="27" id="KW-1185">Reference proteome</keyword>
<dbReference type="InterPro" id="IPR003961">
    <property type="entry name" value="FN3_dom"/>
</dbReference>
<dbReference type="SMART" id="SM00137">
    <property type="entry name" value="MAM"/>
    <property type="match status" value="1"/>
</dbReference>
<evidence type="ECO:0000256" key="14">
    <source>
        <dbReference type="ARBA" id="ARBA00023180"/>
    </source>
</evidence>
<dbReference type="GO" id="GO:0008013">
    <property type="term" value="F:beta-catenin binding"/>
    <property type="evidence" value="ECO:0007669"/>
    <property type="project" value="Ensembl"/>
</dbReference>
<evidence type="ECO:0000256" key="5">
    <source>
        <dbReference type="ARBA" id="ARBA00022692"/>
    </source>
</evidence>
<dbReference type="InterPro" id="IPR000998">
    <property type="entry name" value="MAM_dom"/>
</dbReference>
<dbReference type="FunFam" id="3.90.190.10:FF:000005">
    <property type="entry name" value="receptor-type tyrosine-protein phosphatase kappa isoform X1"/>
    <property type="match status" value="1"/>
</dbReference>
<dbReference type="PROSITE" id="PS50060">
    <property type="entry name" value="MAM_2"/>
    <property type="match status" value="1"/>
</dbReference>
<dbReference type="InterPro" id="IPR003595">
    <property type="entry name" value="Tyr_Pase_cat"/>
</dbReference>
<evidence type="ECO:0000256" key="6">
    <source>
        <dbReference type="ARBA" id="ARBA00022729"/>
    </source>
</evidence>
<feature type="compositionally biased region" description="Basic and acidic residues" evidence="19">
    <location>
        <begin position="1"/>
        <end position="24"/>
    </location>
</feature>
<gene>
    <name evidence="26" type="primary">PTPRK</name>
</gene>
<evidence type="ECO:0000313" key="27">
    <source>
        <dbReference type="Proteomes" id="UP000694426"/>
    </source>
</evidence>
<dbReference type="PANTHER" id="PTHR19134">
    <property type="entry name" value="RECEPTOR-TYPE TYROSINE-PROTEIN PHOSPHATASE"/>
    <property type="match status" value="1"/>
</dbReference>
<evidence type="ECO:0000256" key="11">
    <source>
        <dbReference type="ARBA" id="ARBA00023136"/>
    </source>
</evidence>
<evidence type="ECO:0000256" key="15">
    <source>
        <dbReference type="ARBA" id="ARBA00023319"/>
    </source>
</evidence>
<keyword evidence="4" id="KW-0597">Phosphoprotein</keyword>
<dbReference type="InterPro" id="IPR003599">
    <property type="entry name" value="Ig_sub"/>
</dbReference>
<dbReference type="InterPro" id="IPR057598">
    <property type="entry name" value="Fn3_PTPRU"/>
</dbReference>
<dbReference type="PROSITE" id="PS50055">
    <property type="entry name" value="TYR_PHOSPHATASE_PTP"/>
    <property type="match status" value="2"/>
</dbReference>
<dbReference type="SUPFAM" id="SSF49265">
    <property type="entry name" value="Fibronectin type III"/>
    <property type="match status" value="2"/>
</dbReference>
<keyword evidence="15" id="KW-0393">Immunoglobulin domain</keyword>
<feature type="compositionally biased region" description="Low complexity" evidence="19">
    <location>
        <begin position="46"/>
        <end position="57"/>
    </location>
</feature>
<evidence type="ECO:0000256" key="18">
    <source>
        <dbReference type="ARBA" id="ARBA00069154"/>
    </source>
</evidence>
<dbReference type="Gene3D" id="2.60.40.10">
    <property type="entry name" value="Immunoglobulins"/>
    <property type="match status" value="4"/>
</dbReference>
<dbReference type="Pfam" id="PF00102">
    <property type="entry name" value="Y_phosphatase"/>
    <property type="match status" value="2"/>
</dbReference>
<dbReference type="SMART" id="SM00060">
    <property type="entry name" value="FN3"/>
    <property type="match status" value="3"/>
</dbReference>
<dbReference type="Pfam" id="PF00041">
    <property type="entry name" value="fn3"/>
    <property type="match status" value="1"/>
</dbReference>
<comment type="similarity">
    <text evidence="2">Belongs to the protein-tyrosine phosphatase family. Receptor class 2B subfamily.</text>
</comment>
<feature type="domain" description="Fibronectin type-III" evidence="25">
    <location>
        <begin position="543"/>
        <end position="638"/>
    </location>
</feature>
<keyword evidence="13" id="KW-0675">Receptor</keyword>
<dbReference type="InterPro" id="IPR013320">
    <property type="entry name" value="ConA-like_dom_sf"/>
</dbReference>
<feature type="domain" description="Tyrosine-protein phosphatase" evidence="21">
    <location>
        <begin position="1435"/>
        <end position="1697"/>
    </location>
</feature>
<evidence type="ECO:0000256" key="16">
    <source>
        <dbReference type="ARBA" id="ARBA00051722"/>
    </source>
</evidence>
<dbReference type="InterPro" id="IPR029021">
    <property type="entry name" value="Prot-tyrosine_phosphatase-like"/>
</dbReference>
<dbReference type="GO" id="GO:0009986">
    <property type="term" value="C:cell surface"/>
    <property type="evidence" value="ECO:0007669"/>
    <property type="project" value="Ensembl"/>
</dbReference>
<dbReference type="Gene3D" id="2.60.120.200">
    <property type="match status" value="1"/>
</dbReference>
<evidence type="ECO:0000259" key="25">
    <source>
        <dbReference type="PROSITE" id="PS50853"/>
    </source>
</evidence>
<evidence type="ECO:0000256" key="13">
    <source>
        <dbReference type="ARBA" id="ARBA00023170"/>
    </source>
</evidence>
<evidence type="ECO:0000259" key="24">
    <source>
        <dbReference type="PROSITE" id="PS50835"/>
    </source>
</evidence>
<keyword evidence="6" id="KW-0732">Signal</keyword>
<dbReference type="GO" id="GO:0034644">
    <property type="term" value="P:cellular response to UV"/>
    <property type="evidence" value="ECO:0007669"/>
    <property type="project" value="Ensembl"/>
</dbReference>
<dbReference type="SUPFAM" id="SSF49899">
    <property type="entry name" value="Concanavalin A-like lectins/glucanases"/>
    <property type="match status" value="1"/>
</dbReference>
<dbReference type="GO" id="GO:0048041">
    <property type="term" value="P:focal adhesion assembly"/>
    <property type="evidence" value="ECO:0007669"/>
    <property type="project" value="Ensembl"/>
</dbReference>
<feature type="region of interest" description="Disordered" evidence="19">
    <location>
        <begin position="164"/>
        <end position="240"/>
    </location>
</feature>
<dbReference type="InterPro" id="IPR000387">
    <property type="entry name" value="Tyr_Pase_dom"/>
</dbReference>
<dbReference type="Pfam" id="PF00047">
    <property type="entry name" value="ig"/>
    <property type="match status" value="1"/>
</dbReference>
<dbReference type="CDD" id="cd00063">
    <property type="entry name" value="FN3"/>
    <property type="match status" value="2"/>
</dbReference>
<dbReference type="GO" id="GO:0034614">
    <property type="term" value="P:cellular response to reactive oxygen species"/>
    <property type="evidence" value="ECO:0007669"/>
    <property type="project" value="Ensembl"/>
</dbReference>
<dbReference type="PROSITE" id="PS50056">
    <property type="entry name" value="TYR_PHOSPHATASE_2"/>
    <property type="match status" value="2"/>
</dbReference>
<dbReference type="CDD" id="cd06263">
    <property type="entry name" value="MAM"/>
    <property type="match status" value="1"/>
</dbReference>
<dbReference type="SUPFAM" id="SSF48726">
    <property type="entry name" value="Immunoglobulin"/>
    <property type="match status" value="1"/>
</dbReference>
<name>A0A8B9BT84_9AVES</name>
<keyword evidence="8" id="KW-0378">Hydrolase</keyword>
<dbReference type="PROSITE" id="PS50853">
    <property type="entry name" value="FN3"/>
    <property type="match status" value="3"/>
</dbReference>
<feature type="domain" description="Tyrosine-protein phosphatase" evidence="21">
    <location>
        <begin position="1149"/>
        <end position="1403"/>
    </location>
</feature>
<keyword evidence="12" id="KW-1015">Disulfide bond</keyword>
<evidence type="ECO:0000256" key="1">
    <source>
        <dbReference type="ARBA" id="ARBA00004479"/>
    </source>
</evidence>
<dbReference type="EC" id="3.1.3.48" evidence="3"/>
<dbReference type="GO" id="GO:0019901">
    <property type="term" value="F:protein kinase binding"/>
    <property type="evidence" value="ECO:0007669"/>
    <property type="project" value="Ensembl"/>
</dbReference>
<dbReference type="FunFam" id="3.90.190.10:FF:000003">
    <property type="entry name" value="receptor-type tyrosine-protein phosphatase kappa isoform X1"/>
    <property type="match status" value="1"/>
</dbReference>
<dbReference type="Pfam" id="PF23144">
    <property type="entry name" value="Fn3_PTPRU"/>
    <property type="match status" value="1"/>
</dbReference>
<evidence type="ECO:0000256" key="3">
    <source>
        <dbReference type="ARBA" id="ARBA00013064"/>
    </source>
</evidence>
<dbReference type="FunFam" id="2.60.40.10:FF:000009">
    <property type="entry name" value="receptor-type tyrosine-protein phosphatase U isoform X1"/>
    <property type="match status" value="1"/>
</dbReference>
<evidence type="ECO:0000256" key="12">
    <source>
        <dbReference type="ARBA" id="ARBA00023157"/>
    </source>
</evidence>
<sequence>MRLYWHDEPGECCQREGRGGEKNKNNKNPGWETEPACSMHGNNATRSEALLEAGAASEAERGLRDVPLARRARDDPAPAFLPSPPPPPPPPPAAVPDPLRAVPRKAEPLRSAPSRCCPPRLQQEALPGAAPPAPGLRGRSPTFPLPSAGERGLAVRARLLPPSPLAQRQSNSGAGAGAEPALPPPLRPSRRRRCPERAAPGPAGAPRRGAFPAGEAGGRPGRLRPPARRGPGQPRPLWETSRQVGMGRGAGAAPLPLLAALALLLAGCSPALPGAARAQLSAGGCTFDDGPGPCDYHQDLYDDFDWVHVSAQEPHYLPPEMPQGSYMIVISSDHDPGEKTRLQLPTMKENDTHCIDFSYLLYSKNGANPGTLNILVRVNKGPLANPIWNVTGSTGKDWLRAELAVSTFWPNEYQVIFEAEVSDGRNGYIAIDDIQVLSYPCDKSPHFLRLGDVEVNAGQNATFQCIATGRDAVNNKLWLQRRNGEDIPVALTKNINHRRFAATFKLQEVTKTDQDLYRCVTQSERGSGVSNFAQLIVREPPRPIAPPQLLGVGPTYLLIQLNANSIIGDGPIILKEVEYRMTSGTWTETHAVNAPTYKLWHLDPDTEYEIRVLLTRPGEGGTGQPGPPLITRTKCAEPMRTPKTLKIAEIQARHIAVDWESLGYNITRCHTFNVTICYHYFCGRNESKADCLDMDPKAPQHVVDHLPPYTNVSLKMILTNPEGRKESEETIIQTDEDVPGPIPAKSVKGTPFEDKIFLNWKEPVDPNGIITQYEVSYSSIRSFDPAVPVAGPPQTVSKLWNSTHHIFSHLHPGTTYQFFIRASTVKGFGPATTINVTTNISAPTLPDYEGVDASLNETATTITVLLRPAQAKGAPISAYQIVVEELHPHRTKRETGAMECYQIPVTYQTALSGGSPYYFAAELPPGNLPEPAPFTVGDNRTYQGFWNPPLAPRKGYNIYFQAMSSVEKETKTQCVRIATKAAATEEPEVIPDPAKQTDRVVKIAGISAGILVFILLLLVVILIVKKSKLAKKRKDAMGTTRQEMTHMVNAMDRSYADQSTLHAEDPLSITFMDSHNFSPRLPNDPLVPTAVLDENHSATAESSRLLDVPRYLCEGTESPYQTGQLHPAIRVADLLQHINLMKTSDSYGFKEEYESFFEGQSASWDVAKKDQNRTKNRYGNIIAYDHSRVILQPVEDDPSSDYINANYIDGYQRPSHYIATQGPVHETVYDFWRMIWQEQSACVVMVTNLVEVGRVKCYKYWPDDTEVYGDFKVTCVEMEPLAEYVVRTFTLGRRGYNEIREVKQFHFTGWPDHGVPYNATGLLSFIRRVKLSNPPSAGPIVVHCSAGAGRTGCYIVIDIMLDMAEREGVVDIYNCVKALRSRRINMVQTEEQYIFIHDAILEACLCGETAIPVCEFKAAYFDMIRIDSQTNSSHLKDEFQTLNSVTPRLQAEDCSIACLPRNHDKNRFMDMLPPDRCLPFLITIDGESSNYINAALMDSYRQPAAFIVTQHPLPNTVKDFWRLVYDYGCTSLVMLNEVDLAQGCPQYWPEEGILRYGPIQVECMSCSMDCDVINRIFRICNLTRPQEGYLMVQQFQYLGWASHRDVPASKRSFLKLILQVEKWQEECEEGEGRTIIHCLNGGGRSGMFCAIGIVVEMVKRQNVVDVFHAVKTLRNSKPNMVETPEQYRFCYDIALEYLESS</sequence>
<dbReference type="SMART" id="SM00194">
    <property type="entry name" value="PTPc"/>
    <property type="match status" value="2"/>
</dbReference>
<evidence type="ECO:0000256" key="9">
    <source>
        <dbReference type="ARBA" id="ARBA00022912"/>
    </source>
</evidence>
<dbReference type="InterPro" id="IPR000242">
    <property type="entry name" value="PTP_cat"/>
</dbReference>
<evidence type="ECO:0000256" key="8">
    <source>
        <dbReference type="ARBA" id="ARBA00022801"/>
    </source>
</evidence>
<dbReference type="GO" id="GO:0031256">
    <property type="term" value="C:leading edge membrane"/>
    <property type="evidence" value="ECO:0007669"/>
    <property type="project" value="Ensembl"/>
</dbReference>
<dbReference type="GO" id="GO:0045892">
    <property type="term" value="P:negative regulation of DNA-templated transcription"/>
    <property type="evidence" value="ECO:0007669"/>
    <property type="project" value="Ensembl"/>
</dbReference>
<dbReference type="Gene3D" id="3.90.190.10">
    <property type="entry name" value="Protein tyrosine phosphatase superfamily"/>
    <property type="match status" value="2"/>
</dbReference>
<dbReference type="InterPro" id="IPR050348">
    <property type="entry name" value="Protein-Tyr_Phosphatase"/>
</dbReference>
<protein>
    <recommendedName>
        <fullName evidence="18">Receptor-type tyrosine-protein phosphatase kappa</fullName>
        <ecNumber evidence="3">3.1.3.48</ecNumber>
    </recommendedName>
</protein>
<keyword evidence="5 20" id="KW-0812">Transmembrane</keyword>
<keyword evidence="7" id="KW-0677">Repeat</keyword>
<organism evidence="26 27">
    <name type="scientific">Anser brachyrhynchus</name>
    <name type="common">Pink-footed goose</name>
    <dbReference type="NCBI Taxonomy" id="132585"/>
    <lineage>
        <taxon>Eukaryota</taxon>
        <taxon>Metazoa</taxon>
        <taxon>Chordata</taxon>
        <taxon>Craniata</taxon>
        <taxon>Vertebrata</taxon>
        <taxon>Euteleostomi</taxon>
        <taxon>Archelosauria</taxon>
        <taxon>Archosauria</taxon>
        <taxon>Dinosauria</taxon>
        <taxon>Saurischia</taxon>
        <taxon>Theropoda</taxon>
        <taxon>Coelurosauria</taxon>
        <taxon>Aves</taxon>
        <taxon>Neognathae</taxon>
        <taxon>Galloanserae</taxon>
        <taxon>Anseriformes</taxon>
        <taxon>Anatidae</taxon>
        <taxon>Anserinae</taxon>
        <taxon>Anser</taxon>
    </lineage>
</organism>
<feature type="domain" description="Tyrosine specific protein phosphatases" evidence="22">
    <location>
        <begin position="1611"/>
        <end position="1688"/>
    </location>
</feature>
<feature type="compositionally biased region" description="Low complexity" evidence="19">
    <location>
        <begin position="197"/>
        <end position="214"/>
    </location>
</feature>
<dbReference type="GO" id="GO:0045295">
    <property type="term" value="F:gamma-catenin binding"/>
    <property type="evidence" value="ECO:0007669"/>
    <property type="project" value="Ensembl"/>
</dbReference>
<dbReference type="Pfam" id="PF00629">
    <property type="entry name" value="MAM"/>
    <property type="match status" value="1"/>
</dbReference>
<dbReference type="GO" id="GO:0045786">
    <property type="term" value="P:negative regulation of cell cycle"/>
    <property type="evidence" value="ECO:0007669"/>
    <property type="project" value="Ensembl"/>
</dbReference>
<dbReference type="GO" id="GO:0016477">
    <property type="term" value="P:cell migration"/>
    <property type="evidence" value="ECO:0007669"/>
    <property type="project" value="Ensembl"/>
</dbReference>
<dbReference type="FunFam" id="2.60.40.10:FF:000019">
    <property type="entry name" value="receptor-type tyrosine-protein phosphatase kappa isoform X2"/>
    <property type="match status" value="1"/>
</dbReference>
<dbReference type="PRINTS" id="PR00700">
    <property type="entry name" value="PRTYPHPHTASE"/>
</dbReference>
<dbReference type="GO" id="GO:0030336">
    <property type="term" value="P:negative regulation of cell migration"/>
    <property type="evidence" value="ECO:0007669"/>
    <property type="project" value="Ensembl"/>
</dbReference>
<evidence type="ECO:0000259" key="22">
    <source>
        <dbReference type="PROSITE" id="PS50056"/>
    </source>
</evidence>
<dbReference type="PROSITE" id="PS00740">
    <property type="entry name" value="MAM_1"/>
    <property type="match status" value="1"/>
</dbReference>
<feature type="domain" description="Ig-like" evidence="24">
    <location>
        <begin position="445"/>
        <end position="530"/>
    </location>
</feature>
<keyword evidence="14" id="KW-0325">Glycoprotein</keyword>
<dbReference type="FunFam" id="2.60.120.200:FF:000006">
    <property type="entry name" value="receptor-type tyrosine-protein phosphatase T isoform X1"/>
    <property type="match status" value="1"/>
</dbReference>
<evidence type="ECO:0000259" key="23">
    <source>
        <dbReference type="PROSITE" id="PS50060"/>
    </source>
</evidence>
<dbReference type="GO" id="GO:0007179">
    <property type="term" value="P:transforming growth factor beta receptor signaling pathway"/>
    <property type="evidence" value="ECO:0007669"/>
    <property type="project" value="Ensembl"/>
</dbReference>
<dbReference type="InterPro" id="IPR007110">
    <property type="entry name" value="Ig-like_dom"/>
</dbReference>
<dbReference type="SMART" id="SM00404">
    <property type="entry name" value="PTPc_motif"/>
    <property type="match status" value="2"/>
</dbReference>
<dbReference type="InterPro" id="IPR013151">
    <property type="entry name" value="Immunoglobulin_dom"/>
</dbReference>
<dbReference type="CDD" id="cd14636">
    <property type="entry name" value="R-PTPc-K-2"/>
    <property type="match status" value="1"/>
</dbReference>
<proteinExistence type="inferred from homology"/>
<feature type="region of interest" description="Disordered" evidence="19">
    <location>
        <begin position="1"/>
        <end position="150"/>
    </location>
</feature>
<dbReference type="Proteomes" id="UP000694426">
    <property type="component" value="Unplaced"/>
</dbReference>
<dbReference type="GO" id="GO:0005911">
    <property type="term" value="C:cell-cell junction"/>
    <property type="evidence" value="ECO:0007669"/>
    <property type="project" value="Ensembl"/>
</dbReference>
<evidence type="ECO:0000256" key="10">
    <source>
        <dbReference type="ARBA" id="ARBA00022989"/>
    </source>
</evidence>
<evidence type="ECO:0000256" key="7">
    <source>
        <dbReference type="ARBA" id="ARBA00022737"/>
    </source>
</evidence>
<dbReference type="InterPro" id="IPR016130">
    <property type="entry name" value="Tyr_Pase_AS"/>
</dbReference>
<dbReference type="FunFam" id="2.60.40.10:FF:000048">
    <property type="entry name" value="receptor-type tyrosine-protein phosphatase U isoform X1"/>
    <property type="match status" value="1"/>
</dbReference>
<feature type="compositionally biased region" description="Basic and acidic residues" evidence="19">
    <location>
        <begin position="58"/>
        <end position="76"/>
    </location>
</feature>
<dbReference type="InterPro" id="IPR036116">
    <property type="entry name" value="FN3_sf"/>
</dbReference>
<reference evidence="26" key="2">
    <citation type="submission" date="2025-09" db="UniProtKB">
        <authorList>
            <consortium name="Ensembl"/>
        </authorList>
    </citation>
    <scope>IDENTIFICATION</scope>
</reference>
<keyword evidence="10 20" id="KW-1133">Transmembrane helix</keyword>
<feature type="transmembrane region" description="Helical" evidence="20">
    <location>
        <begin position="1003"/>
        <end position="1024"/>
    </location>
</feature>
<evidence type="ECO:0000256" key="20">
    <source>
        <dbReference type="SAM" id="Phobius"/>
    </source>
</evidence>
<feature type="domain" description="Fibronectin type-III" evidence="25">
    <location>
        <begin position="738"/>
        <end position="844"/>
    </location>
</feature>
<reference evidence="26" key="1">
    <citation type="submission" date="2025-08" db="UniProtKB">
        <authorList>
            <consortium name="Ensembl"/>
        </authorList>
    </citation>
    <scope>IDENTIFICATION</scope>
</reference>
<dbReference type="Ensembl" id="ENSABRT00000013167.1">
    <property type="protein sequence ID" value="ENSABRP00000009247.1"/>
    <property type="gene ID" value="ENSABRG00000008277.1"/>
</dbReference>
<evidence type="ECO:0000259" key="21">
    <source>
        <dbReference type="PROSITE" id="PS50055"/>
    </source>
</evidence>
<dbReference type="GO" id="GO:0004725">
    <property type="term" value="F:protein tyrosine phosphatase activity"/>
    <property type="evidence" value="ECO:0007669"/>
    <property type="project" value="UniProtKB-EC"/>
</dbReference>
<comment type="catalytic activity">
    <reaction evidence="16">
        <text>O-phospho-L-tyrosyl-[protein] + H2O = L-tyrosyl-[protein] + phosphate</text>
        <dbReference type="Rhea" id="RHEA:10684"/>
        <dbReference type="Rhea" id="RHEA-COMP:10136"/>
        <dbReference type="Rhea" id="RHEA-COMP:20101"/>
        <dbReference type="ChEBI" id="CHEBI:15377"/>
        <dbReference type="ChEBI" id="CHEBI:43474"/>
        <dbReference type="ChEBI" id="CHEBI:46858"/>
        <dbReference type="ChEBI" id="CHEBI:61978"/>
        <dbReference type="EC" id="3.1.3.48"/>
    </reaction>
</comment>
<comment type="function">
    <text evidence="17">Regulation of processes involving cell contact and adhesion such as growth control, tumor invasion, and metastasis. Negative regulator of EGFR signaling pathway. Forms complexes with beta-catenin and gamma-catenin/plakoglobin. Beta-catenin may be a substrate for the catalytic activity of PTPRK/PTP-kappa.</text>
</comment>
<keyword evidence="9" id="KW-0904">Protein phosphatase</keyword>
<dbReference type="FunFam" id="2.60.40.10:FF:000025">
    <property type="entry name" value="receptor-type tyrosine-protein phosphatase U isoform X2"/>
    <property type="match status" value="1"/>
</dbReference>
<dbReference type="InterPro" id="IPR013783">
    <property type="entry name" value="Ig-like_fold"/>
</dbReference>
<dbReference type="PROSITE" id="PS00383">
    <property type="entry name" value="TYR_PHOSPHATASE_1"/>
    <property type="match status" value="2"/>
</dbReference>
<feature type="compositionally biased region" description="Pro residues" evidence="19">
    <location>
        <begin position="79"/>
        <end position="95"/>
    </location>
</feature>
<dbReference type="PROSITE" id="PS50835">
    <property type="entry name" value="IG_LIKE"/>
    <property type="match status" value="1"/>
</dbReference>
<evidence type="ECO:0000256" key="17">
    <source>
        <dbReference type="ARBA" id="ARBA00059240"/>
    </source>
</evidence>
<evidence type="ECO:0000256" key="19">
    <source>
        <dbReference type="SAM" id="MobiDB-lite"/>
    </source>
</evidence>
<dbReference type="GO" id="GO:0034394">
    <property type="term" value="P:protein localization to cell surface"/>
    <property type="evidence" value="ECO:0007669"/>
    <property type="project" value="Ensembl"/>
</dbReference>
<keyword evidence="11 20" id="KW-0472">Membrane</keyword>
<dbReference type="InterPro" id="IPR036179">
    <property type="entry name" value="Ig-like_dom_sf"/>
</dbReference>
<evidence type="ECO:0000313" key="26">
    <source>
        <dbReference type="Ensembl" id="ENSABRP00000009247.1"/>
    </source>
</evidence>